<dbReference type="HAMAP" id="MF_01855">
    <property type="entry name" value="FBPase_class1"/>
    <property type="match status" value="1"/>
</dbReference>
<dbReference type="Proteomes" id="UP000054408">
    <property type="component" value="Unassembled WGS sequence"/>
</dbReference>
<dbReference type="GeneID" id="25564565"/>
<gene>
    <name evidence="14" type="ORF">AMSG_05076</name>
</gene>
<dbReference type="Pfam" id="PF18913">
    <property type="entry name" value="FBPase_C"/>
    <property type="match status" value="1"/>
</dbReference>
<reference evidence="14 15" key="1">
    <citation type="submission" date="2010-05" db="EMBL/GenBank/DDBJ databases">
        <title>The Genome Sequence of Thecamonas trahens ATCC 50062.</title>
        <authorList>
            <consortium name="The Broad Institute Genome Sequencing Platform"/>
            <person name="Russ C."/>
            <person name="Cuomo C."/>
            <person name="Shea T."/>
            <person name="Young S.K."/>
            <person name="Zeng Q."/>
            <person name="Koehrsen M."/>
            <person name="Haas B."/>
            <person name="Borodovsky M."/>
            <person name="Guigo R."/>
            <person name="Alvarado L."/>
            <person name="Berlin A."/>
            <person name="Bochicchio J."/>
            <person name="Borenstein D."/>
            <person name="Chapman S."/>
            <person name="Chen Z."/>
            <person name="Freedman E."/>
            <person name="Gellesch M."/>
            <person name="Goldberg J."/>
            <person name="Griggs A."/>
            <person name="Gujja S."/>
            <person name="Heilman E."/>
            <person name="Heiman D."/>
            <person name="Hepburn T."/>
            <person name="Howarth C."/>
            <person name="Jen D."/>
            <person name="Larson L."/>
            <person name="Mehta T."/>
            <person name="Park D."/>
            <person name="Pearson M."/>
            <person name="Roberts A."/>
            <person name="Saif S."/>
            <person name="Shenoy N."/>
            <person name="Sisk P."/>
            <person name="Stolte C."/>
            <person name="Sykes S."/>
            <person name="Thomson T."/>
            <person name="Walk T."/>
            <person name="White J."/>
            <person name="Yandava C."/>
            <person name="Burger G."/>
            <person name="Gray M.W."/>
            <person name="Holland P.W.H."/>
            <person name="King N."/>
            <person name="Lang F.B.F."/>
            <person name="Roger A.J."/>
            <person name="Ruiz-Trillo I."/>
            <person name="Lander E."/>
            <person name="Nusbaum C."/>
        </authorList>
    </citation>
    <scope>NUCLEOTIDE SEQUENCE [LARGE SCALE GENOMIC DNA]</scope>
    <source>
        <strain evidence="14 15">ATCC 50062</strain>
    </source>
</reference>
<evidence type="ECO:0000313" key="15">
    <source>
        <dbReference type="Proteomes" id="UP000054408"/>
    </source>
</evidence>
<evidence type="ECO:0000259" key="12">
    <source>
        <dbReference type="Pfam" id="PF00316"/>
    </source>
</evidence>
<dbReference type="GO" id="GO:0006000">
    <property type="term" value="P:fructose metabolic process"/>
    <property type="evidence" value="ECO:0007669"/>
    <property type="project" value="TreeGrafter"/>
</dbReference>
<evidence type="ECO:0000256" key="2">
    <source>
        <dbReference type="ARBA" id="ARBA00001946"/>
    </source>
</evidence>
<dbReference type="InterPro" id="IPR044015">
    <property type="entry name" value="FBPase_C_dom"/>
</dbReference>
<dbReference type="eggNOG" id="KOG1458">
    <property type="taxonomic scope" value="Eukaryota"/>
</dbReference>
<dbReference type="GO" id="GO:0042132">
    <property type="term" value="F:fructose 1,6-bisphosphate 1-phosphatase activity"/>
    <property type="evidence" value="ECO:0007669"/>
    <property type="project" value="UniProtKB-EC"/>
</dbReference>
<dbReference type="RefSeq" id="XP_013758135.1">
    <property type="nucleotide sequence ID" value="XM_013902681.1"/>
</dbReference>
<keyword evidence="7 11" id="KW-0378">Hydrolase</keyword>
<evidence type="ECO:0000256" key="4">
    <source>
        <dbReference type="ARBA" id="ARBA00013093"/>
    </source>
</evidence>
<organism evidence="14 15">
    <name type="scientific">Thecamonas trahens ATCC 50062</name>
    <dbReference type="NCBI Taxonomy" id="461836"/>
    <lineage>
        <taxon>Eukaryota</taxon>
        <taxon>Apusozoa</taxon>
        <taxon>Apusomonadida</taxon>
        <taxon>Apusomonadidae</taxon>
        <taxon>Thecamonas</taxon>
    </lineage>
</organism>
<dbReference type="GO" id="GO:0046872">
    <property type="term" value="F:metal ion binding"/>
    <property type="evidence" value="ECO:0007669"/>
    <property type="project" value="UniProtKB-KW"/>
</dbReference>
<dbReference type="OrthoDB" id="10256725at2759"/>
<dbReference type="InterPro" id="IPR028343">
    <property type="entry name" value="FBPtase"/>
</dbReference>
<comment type="similarity">
    <text evidence="3 11">Belongs to the FBPase class 1 family.</text>
</comment>
<keyword evidence="6" id="KW-0479">Metal-binding</keyword>
<keyword evidence="9 11" id="KW-0119">Carbohydrate metabolism</keyword>
<comment type="pathway">
    <text evidence="10">Carbohydrate biosynthesis.</text>
</comment>
<dbReference type="InterPro" id="IPR000146">
    <property type="entry name" value="FBPase_class-1"/>
</dbReference>
<name>A0A0L0D9T1_THETB</name>
<evidence type="ECO:0000256" key="1">
    <source>
        <dbReference type="ARBA" id="ARBA00001273"/>
    </source>
</evidence>
<dbReference type="OMA" id="YIPENCP"/>
<dbReference type="GO" id="GO:0005986">
    <property type="term" value="P:sucrose biosynthetic process"/>
    <property type="evidence" value="ECO:0007669"/>
    <property type="project" value="TreeGrafter"/>
</dbReference>
<keyword evidence="15" id="KW-1185">Reference proteome</keyword>
<evidence type="ECO:0000256" key="3">
    <source>
        <dbReference type="ARBA" id="ARBA00010941"/>
    </source>
</evidence>
<dbReference type="InterPro" id="IPR033391">
    <property type="entry name" value="FBPase_N"/>
</dbReference>
<dbReference type="PANTHER" id="PTHR11556">
    <property type="entry name" value="FRUCTOSE-1,6-BISPHOSPHATASE-RELATED"/>
    <property type="match status" value="1"/>
</dbReference>
<dbReference type="EC" id="3.1.3.11" evidence="4"/>
<dbReference type="NCBIfam" id="NF006778">
    <property type="entry name" value="PRK09293.1-1"/>
    <property type="match status" value="1"/>
</dbReference>
<comment type="catalytic activity">
    <reaction evidence="1">
        <text>beta-D-fructose 1,6-bisphosphate + H2O = beta-D-fructose 6-phosphate + phosphate</text>
        <dbReference type="Rhea" id="RHEA:11064"/>
        <dbReference type="ChEBI" id="CHEBI:15377"/>
        <dbReference type="ChEBI" id="CHEBI:32966"/>
        <dbReference type="ChEBI" id="CHEBI:43474"/>
        <dbReference type="ChEBI" id="CHEBI:57634"/>
        <dbReference type="EC" id="3.1.3.11"/>
    </reaction>
</comment>
<evidence type="ECO:0000259" key="13">
    <source>
        <dbReference type="Pfam" id="PF18913"/>
    </source>
</evidence>
<dbReference type="Gene3D" id="3.30.540.10">
    <property type="entry name" value="Fructose-1,6-Bisphosphatase, subunit A, domain 1"/>
    <property type="match status" value="1"/>
</dbReference>
<evidence type="ECO:0000256" key="6">
    <source>
        <dbReference type="ARBA" id="ARBA00022723"/>
    </source>
</evidence>
<evidence type="ECO:0000256" key="7">
    <source>
        <dbReference type="ARBA" id="ARBA00022801"/>
    </source>
</evidence>
<evidence type="ECO:0000256" key="8">
    <source>
        <dbReference type="ARBA" id="ARBA00022842"/>
    </source>
</evidence>
<comment type="cofactor">
    <cofactor evidence="2">
        <name>Mg(2+)</name>
        <dbReference type="ChEBI" id="CHEBI:18420"/>
    </cofactor>
</comment>
<keyword evidence="8" id="KW-0460">Magnesium</keyword>
<dbReference type="GO" id="GO:0005737">
    <property type="term" value="C:cytoplasm"/>
    <property type="evidence" value="ECO:0007669"/>
    <property type="project" value="TreeGrafter"/>
</dbReference>
<proteinExistence type="inferred from homology"/>
<protein>
    <recommendedName>
        <fullName evidence="4">fructose-bisphosphatase</fullName>
        <ecNumber evidence="4">3.1.3.11</ecNumber>
    </recommendedName>
</protein>
<evidence type="ECO:0000256" key="11">
    <source>
        <dbReference type="RuleBase" id="RU000508"/>
    </source>
</evidence>
<sequence>MAANIEELVTDFRVGTTINQFIAAMERRVPNATGALSVVLMEIAVACKLIASKIKRAGIADILGKVEAENSTGDVQAKLDVQSNYLMKQRLMSTKYVLAYISEEEEALTFADPESKTAKFVVATDPLDGSSNVDVNVGVGTIFGIWERKTERGTACDPDVDCLQRGRDMIASGYVLYGSSVVFVLTVGAGSGVHEFTLDPALGEFVLSREFMTYPDKFKHYSVNEGNYAKWDSGVKNFVDYCKAVDKETNRPISARYIGSFVADFHRNLIYGGLYMYPADSKNARGKLRVMYECAPLALLSEEAGGRATDGEVDILDIIPTGPHMRSPLYIGTTESVDLAGKFLSGEIEA</sequence>
<dbReference type="PIRSF" id="PIRSF500210">
    <property type="entry name" value="FBPtase"/>
    <property type="match status" value="1"/>
</dbReference>
<feature type="domain" description="Fructose-1-6-bisphosphatase class 1 C-terminal" evidence="13">
    <location>
        <begin position="215"/>
        <end position="342"/>
    </location>
</feature>
<evidence type="ECO:0000313" key="14">
    <source>
        <dbReference type="EMBL" id="KNC49107.1"/>
    </source>
</evidence>
<evidence type="ECO:0000256" key="10">
    <source>
        <dbReference type="ARBA" id="ARBA00024331"/>
    </source>
</evidence>
<dbReference type="PRINTS" id="PR00115">
    <property type="entry name" value="F16BPHPHTASE"/>
</dbReference>
<evidence type="ECO:0000256" key="5">
    <source>
        <dbReference type="ARBA" id="ARBA00022490"/>
    </source>
</evidence>
<dbReference type="PIRSF" id="PIRSF000904">
    <property type="entry name" value="FBPtase_SBPase"/>
    <property type="match status" value="1"/>
</dbReference>
<dbReference type="GO" id="GO:0006002">
    <property type="term" value="P:fructose 6-phosphate metabolic process"/>
    <property type="evidence" value="ECO:0007669"/>
    <property type="project" value="TreeGrafter"/>
</dbReference>
<dbReference type="PANTHER" id="PTHR11556:SF35">
    <property type="entry name" value="SEDOHEPTULOSE-1,7-BISPHOSPHATASE, CHLOROPLASTIC"/>
    <property type="match status" value="1"/>
</dbReference>
<evidence type="ECO:0000256" key="9">
    <source>
        <dbReference type="ARBA" id="ARBA00023277"/>
    </source>
</evidence>
<dbReference type="CDD" id="cd00354">
    <property type="entry name" value="FBPase"/>
    <property type="match status" value="1"/>
</dbReference>
<keyword evidence="5" id="KW-0963">Cytoplasm</keyword>
<dbReference type="AlphaFoldDB" id="A0A0L0D9T1"/>
<dbReference type="GO" id="GO:0006094">
    <property type="term" value="P:gluconeogenesis"/>
    <property type="evidence" value="ECO:0007669"/>
    <property type="project" value="TreeGrafter"/>
</dbReference>
<feature type="domain" description="Fructose-1-6-bisphosphatase class I N-terminal" evidence="12">
    <location>
        <begin position="17"/>
        <end position="209"/>
    </location>
</feature>
<dbReference type="STRING" id="461836.A0A0L0D9T1"/>
<dbReference type="FunFam" id="3.30.540.10:FF:000002">
    <property type="entry name" value="Fructose-1,6-bisphosphatase class 1"/>
    <property type="match status" value="1"/>
</dbReference>
<dbReference type="EMBL" id="GL349453">
    <property type="protein sequence ID" value="KNC49107.1"/>
    <property type="molecule type" value="Genomic_DNA"/>
</dbReference>
<dbReference type="Gene3D" id="3.40.190.80">
    <property type="match status" value="1"/>
</dbReference>
<dbReference type="Pfam" id="PF00316">
    <property type="entry name" value="FBPase"/>
    <property type="match status" value="1"/>
</dbReference>
<dbReference type="SUPFAM" id="SSF56655">
    <property type="entry name" value="Carbohydrate phosphatase"/>
    <property type="match status" value="1"/>
</dbReference>
<dbReference type="GO" id="GO:0030388">
    <property type="term" value="P:fructose 1,6-bisphosphate metabolic process"/>
    <property type="evidence" value="ECO:0007669"/>
    <property type="project" value="TreeGrafter"/>
</dbReference>
<accession>A0A0L0D9T1</accession>